<feature type="region of interest" description="Disordered" evidence="2">
    <location>
        <begin position="1"/>
        <end position="25"/>
    </location>
</feature>
<feature type="compositionally biased region" description="Basic and acidic residues" evidence="2">
    <location>
        <begin position="981"/>
        <end position="990"/>
    </location>
</feature>
<feature type="compositionally biased region" description="Basic and acidic residues" evidence="2">
    <location>
        <begin position="437"/>
        <end position="447"/>
    </location>
</feature>
<feature type="compositionally biased region" description="Low complexity" evidence="2">
    <location>
        <begin position="1045"/>
        <end position="1056"/>
    </location>
</feature>
<feature type="compositionally biased region" description="Basic and acidic residues" evidence="2">
    <location>
        <begin position="838"/>
        <end position="848"/>
    </location>
</feature>
<feature type="compositionally biased region" description="Basic and acidic residues" evidence="2">
    <location>
        <begin position="742"/>
        <end position="751"/>
    </location>
</feature>
<keyword evidence="3" id="KW-1185">Reference proteome</keyword>
<feature type="coiled-coil region" evidence="1">
    <location>
        <begin position="1646"/>
        <end position="1698"/>
    </location>
</feature>
<feature type="region of interest" description="Disordered" evidence="2">
    <location>
        <begin position="710"/>
        <end position="1086"/>
    </location>
</feature>
<feature type="compositionally biased region" description="Low complexity" evidence="2">
    <location>
        <begin position="567"/>
        <end position="582"/>
    </location>
</feature>
<evidence type="ECO:0000313" key="3">
    <source>
        <dbReference type="Proteomes" id="UP000695000"/>
    </source>
</evidence>
<feature type="region of interest" description="Disordered" evidence="2">
    <location>
        <begin position="427"/>
        <end position="526"/>
    </location>
</feature>
<feature type="compositionally biased region" description="Polar residues" evidence="2">
    <location>
        <begin position="825"/>
        <end position="835"/>
    </location>
</feature>
<feature type="compositionally biased region" description="Polar residues" evidence="2">
    <location>
        <begin position="991"/>
        <end position="1015"/>
    </location>
</feature>
<reference evidence="4" key="1">
    <citation type="submission" date="2025-08" db="UniProtKB">
        <authorList>
            <consortium name="RefSeq"/>
        </authorList>
    </citation>
    <scope>IDENTIFICATION</scope>
    <source>
        <tissue evidence="4">Whole Larva</tissue>
    </source>
</reference>
<feature type="compositionally biased region" description="Polar residues" evidence="2">
    <location>
        <begin position="309"/>
        <end position="337"/>
    </location>
</feature>
<feature type="region of interest" description="Disordered" evidence="2">
    <location>
        <begin position="173"/>
        <end position="292"/>
    </location>
</feature>
<evidence type="ECO:0000256" key="2">
    <source>
        <dbReference type="SAM" id="MobiDB-lite"/>
    </source>
</evidence>
<feature type="compositionally biased region" description="Basic and acidic residues" evidence="2">
    <location>
        <begin position="886"/>
        <end position="896"/>
    </location>
</feature>
<feature type="region of interest" description="Disordered" evidence="2">
    <location>
        <begin position="104"/>
        <end position="136"/>
    </location>
</feature>
<feature type="compositionally biased region" description="Polar residues" evidence="2">
    <location>
        <begin position="710"/>
        <end position="720"/>
    </location>
</feature>
<sequence length="1866" mass="205316">MSSSEISSSSDNSKNELCPCSANTSIKPEDRVPCLERALSQTRNTLKAKESVVKMQKQQLKKLEDMYKKCLEENDALSYANKKTMDDLENLRIINKQYEGKIVNTSNHSSRNDISDINESSNRSSKDSGHMVNKHSIHGSTDGEVCICSADCNDECTKANDCVEEIVIAEVMPNSNSIGDGHESRTQNVELNDSSSTKNNENFVESNDNDEELCECPHLKPEEKSEESPQVRSDQRSNSNSPRSSKNESLDQDLNAEQTEETNSNPSEESNSKDKESITQSPKLNSLDESNKIESATVDLESCICPNTSCSRKPASIKSNSPNEGSVKSGSLNNNSHESSKKGSDNSSGSGKVVENPSVITEELPATNSNEKRNSCACPIKKPDANLQSKSQIENVDEKLNVDHELNVDAENRSVLSEKIDEVDPIVTKKSCACSNKNRDGSQKSKSVDSSNESNKASAEIIDELQANASVDSSKKSSQGSTDSKLVDEQSVGKSSVNASNEMEDKTSVGRSNEGSINSKLATSESVGDDEIADLNACLAKDKKRKCACSSKEINKSQSLIVGDQQSVTSSKKGSVSSSVKGSPKKESISSKSNSAKEGNGSLLGDEMKSIHSSVKSSESPKSNNNVETVAQSSRCGCAVGPMQETELSNDKILVEPVSQQDRQTDPDIIDNEVGSLKTNSVESDNVPEETINSVNEKKDCSCHVKSCKQNMNADGTHSPKSQNSAKSNSLNSSKKGSLDGSENHSQDSSKKGSLNGSENPSHASQDSSKKGSLNGSEKQSQDSSKKGSLNESKHKSQDLSNNSHKNGGSEIEIKKTGKGCGCAISSSVKSSSLTPDVIKEESQDLSKKGSLNGSKLESQDSSKKGSLNGSKHESQDSSMKGSLNESKHESQDSSKKGSLNGSKHGSQDSSNNSHKNIGSENELKKTGKGCGCALSSSVKSSSLTPDVIKEESQDSSKKGSLNGSKHESQDSSKKGSLNGSKHESQDSSKKGSLNSSKHGSQDSSKNSHKNSGNENEMKKTGKGCGCAISNSVKSSSLTPDESIKSSSKTKSITSSDASPKSKSTINADASPIGEENSPKDSKVSSTTSTLKAGLAANVTCVKNIKIVLESQNSKLETILTLLRAQGASSNFEELRDEIQVLKNMLHSNKETEDNSKYSQLEELNQTLEIEILDLREQLQKSQKGMEDLGMILINDITHRSSDIARNIKSKFDNKCYVSEDAELIASKIEHFLQEVAALHSINPRENPEVVDNVRSDLLIDGKLNIFSLETKVKELDRAGDEILTQIRTYNNELEEIKMCLLKKAEGLKSKVDKMTPRDLVYDDHPEDKKHKKSCNACFKDEQSYVDEIAQLKQELAKKKEEIRAIHGVGCEAIPEYEKEIENLRTQLKLLRNELDEYKKEVGRGKEKSQSIFIEKDDQLKKSNLELGLLNEEFSKVNEEYTKLLEDYDKSQAEIQRLNDQIMEFSDKHKEKDSAICKFKDTFKDLTEELKNVMATKCACEELRLILKQNEEKMLELQKVNDQLETELEGFKGKLTKANETSEYFNEKLEEALCDCDKYKAQIHEAKNSNAKLKATCCKLEEIAEQHRKAKDSYKREFCEYVKNCPSKLPTSTCNIQSRRRISNKVLMDSMCCENTRKSNVAQPDLQRIIAECEQYKSKLDKISLKIQRHAKEHAEYRQEAENKIVALTNENEKLKRQVMDEGCPIIRGMKCCDNVNIQLCELRAFVTAADAHLEQIVTAKLKAKEILEKLTYKTSSVCQYVCNYDTISMGTSTRKKESKNEDISLRMSFEVENEKSKNVFPSTQMLMTNTSSLENPFVGDAVTMTEEVDEIKDYLKCVKCSKCPEKSECTVSKEQKTKDSSAGKE</sequence>
<feature type="compositionally biased region" description="Polar residues" evidence="2">
    <location>
        <begin position="509"/>
        <end position="526"/>
    </location>
</feature>
<feature type="region of interest" description="Disordered" evidence="2">
    <location>
        <begin position="309"/>
        <end position="393"/>
    </location>
</feature>
<feature type="compositionally biased region" description="Basic and acidic residues" evidence="2">
    <location>
        <begin position="215"/>
        <end position="235"/>
    </location>
</feature>
<feature type="coiled-coil region" evidence="1">
    <location>
        <begin position="1441"/>
        <end position="1468"/>
    </location>
</feature>
<feature type="compositionally biased region" description="Polar residues" evidence="2">
    <location>
        <begin position="752"/>
        <end position="779"/>
    </location>
</feature>
<feature type="compositionally biased region" description="Basic and acidic residues" evidence="2">
    <location>
        <begin position="948"/>
        <end position="958"/>
    </location>
</feature>
<feature type="compositionally biased region" description="Low complexity" evidence="2">
    <location>
        <begin position="611"/>
        <end position="626"/>
    </location>
</feature>
<evidence type="ECO:0000256" key="1">
    <source>
        <dbReference type="SAM" id="Coils"/>
    </source>
</evidence>
<feature type="coiled-coil region" evidence="1">
    <location>
        <begin position="1125"/>
        <end position="1185"/>
    </location>
</feature>
<feature type="compositionally biased region" description="Polar residues" evidence="2">
    <location>
        <begin position="1057"/>
        <end position="1068"/>
    </location>
</feature>
<feature type="compositionally biased region" description="Polar residues" evidence="2">
    <location>
        <begin position="448"/>
        <end position="457"/>
    </location>
</feature>
<evidence type="ECO:0000313" key="4">
    <source>
        <dbReference type="RefSeq" id="XP_017785614.1"/>
    </source>
</evidence>
<feature type="region of interest" description="Disordered" evidence="2">
    <location>
        <begin position="657"/>
        <end position="698"/>
    </location>
</feature>
<feature type="compositionally biased region" description="Low complexity" evidence="2">
    <location>
        <begin position="470"/>
        <end position="484"/>
    </location>
</feature>
<feature type="compositionally biased region" description="Polar residues" evidence="2">
    <location>
        <begin position="278"/>
        <end position="288"/>
    </location>
</feature>
<feature type="compositionally biased region" description="Basic and acidic residues" evidence="2">
    <location>
        <begin position="965"/>
        <end position="974"/>
    </location>
</feature>
<name>A0ABM1NFL4_NICVS</name>
<feature type="coiled-coil region" evidence="1">
    <location>
        <begin position="1342"/>
        <end position="1408"/>
    </location>
</feature>
<dbReference type="Proteomes" id="UP000695000">
    <property type="component" value="Unplaced"/>
</dbReference>
<keyword evidence="1" id="KW-0175">Coiled coil</keyword>
<dbReference type="GeneID" id="108568825"/>
<feature type="coiled-coil region" evidence="1">
    <location>
        <begin position="1500"/>
        <end position="1576"/>
    </location>
</feature>
<feature type="coiled-coil region" evidence="1">
    <location>
        <begin position="46"/>
        <end position="73"/>
    </location>
</feature>
<proteinExistence type="predicted"/>
<gene>
    <name evidence="4" type="primary">LOC108568825</name>
</gene>
<accession>A0ABM1NFL4</accession>
<feature type="compositionally biased region" description="Polar residues" evidence="2">
    <location>
        <begin position="897"/>
        <end position="920"/>
    </location>
</feature>
<feature type="compositionally biased region" description="Polar residues" evidence="2">
    <location>
        <begin position="186"/>
        <end position="206"/>
    </location>
</feature>
<dbReference type="RefSeq" id="XP_017785614.1">
    <property type="nucleotide sequence ID" value="XM_017930125.1"/>
</dbReference>
<dbReference type="Gene3D" id="1.10.287.1490">
    <property type="match status" value="1"/>
</dbReference>
<feature type="compositionally biased region" description="Low complexity" evidence="2">
    <location>
        <begin position="1"/>
        <end position="12"/>
    </location>
</feature>
<feature type="compositionally biased region" description="Polar residues" evidence="2">
    <location>
        <begin position="492"/>
        <end position="501"/>
    </location>
</feature>
<organism evidence="3 4">
    <name type="scientific">Nicrophorus vespilloides</name>
    <name type="common">Boreal carrion beetle</name>
    <dbReference type="NCBI Taxonomy" id="110193"/>
    <lineage>
        <taxon>Eukaryota</taxon>
        <taxon>Metazoa</taxon>
        <taxon>Ecdysozoa</taxon>
        <taxon>Arthropoda</taxon>
        <taxon>Hexapoda</taxon>
        <taxon>Insecta</taxon>
        <taxon>Pterygota</taxon>
        <taxon>Neoptera</taxon>
        <taxon>Endopterygota</taxon>
        <taxon>Coleoptera</taxon>
        <taxon>Polyphaga</taxon>
        <taxon>Staphyliniformia</taxon>
        <taxon>Silphidae</taxon>
        <taxon>Nicrophorinae</taxon>
        <taxon>Nicrophorus</taxon>
    </lineage>
</organism>
<protein>
    <submittedName>
        <fullName evidence="4">Serine-rich adhesin for platelets-like</fullName>
    </submittedName>
</protein>
<feature type="region of interest" description="Disordered" evidence="2">
    <location>
        <begin position="559"/>
        <end position="642"/>
    </location>
</feature>
<feature type="compositionally biased region" description="Polar residues" evidence="2">
    <location>
        <begin position="1029"/>
        <end position="1040"/>
    </location>
</feature>
<feature type="compositionally biased region" description="Low complexity" evidence="2">
    <location>
        <begin position="721"/>
        <end position="741"/>
    </location>
</feature>